<evidence type="ECO:0000313" key="4">
    <source>
        <dbReference type="Proteomes" id="UP001235343"/>
    </source>
</evidence>
<dbReference type="EMBL" id="JASTZU010000018">
    <property type="protein sequence ID" value="MDL4839589.1"/>
    <property type="molecule type" value="Genomic_DNA"/>
</dbReference>
<gene>
    <name evidence="3" type="ORF">QQS35_03835</name>
</gene>
<name>A0ABT7L170_9BACI</name>
<dbReference type="Proteomes" id="UP001235343">
    <property type="component" value="Unassembled WGS sequence"/>
</dbReference>
<dbReference type="PANTHER" id="PTHR24321">
    <property type="entry name" value="DEHYDROGENASES, SHORT CHAIN"/>
    <property type="match status" value="1"/>
</dbReference>
<dbReference type="PRINTS" id="PR00081">
    <property type="entry name" value="GDHRDH"/>
</dbReference>
<dbReference type="CDD" id="cd05233">
    <property type="entry name" value="SDR_c"/>
    <property type="match status" value="1"/>
</dbReference>
<organism evidence="3 4">
    <name type="scientific">Aquibacillus rhizosphaerae</name>
    <dbReference type="NCBI Taxonomy" id="3051431"/>
    <lineage>
        <taxon>Bacteria</taxon>
        <taxon>Bacillati</taxon>
        <taxon>Bacillota</taxon>
        <taxon>Bacilli</taxon>
        <taxon>Bacillales</taxon>
        <taxon>Bacillaceae</taxon>
        <taxon>Aquibacillus</taxon>
    </lineage>
</organism>
<dbReference type="PRINTS" id="PR00080">
    <property type="entry name" value="SDRFAMILY"/>
</dbReference>
<dbReference type="NCBIfam" id="NF004203">
    <property type="entry name" value="PRK05653.2-4"/>
    <property type="match status" value="1"/>
</dbReference>
<proteinExistence type="inferred from homology"/>
<keyword evidence="4" id="KW-1185">Reference proteome</keyword>
<comment type="caution">
    <text evidence="3">The sequence shown here is derived from an EMBL/GenBank/DDBJ whole genome shotgun (WGS) entry which is preliminary data.</text>
</comment>
<dbReference type="SUPFAM" id="SSF51735">
    <property type="entry name" value="NAD(P)-binding Rossmann-fold domains"/>
    <property type="match status" value="1"/>
</dbReference>
<protein>
    <submittedName>
        <fullName evidence="3">SDR family NAD(P)-dependent oxidoreductase</fullName>
    </submittedName>
</protein>
<keyword evidence="2" id="KW-0560">Oxidoreductase</keyword>
<evidence type="ECO:0000256" key="1">
    <source>
        <dbReference type="ARBA" id="ARBA00006484"/>
    </source>
</evidence>
<dbReference type="PANTHER" id="PTHR24321:SF8">
    <property type="entry name" value="ESTRADIOL 17-BETA-DEHYDROGENASE 8-RELATED"/>
    <property type="match status" value="1"/>
</dbReference>
<dbReference type="InterPro" id="IPR036291">
    <property type="entry name" value="NAD(P)-bd_dom_sf"/>
</dbReference>
<dbReference type="RefSeq" id="WP_285930506.1">
    <property type="nucleotide sequence ID" value="NZ_JASTZU010000018.1"/>
</dbReference>
<dbReference type="InterPro" id="IPR002347">
    <property type="entry name" value="SDR_fam"/>
</dbReference>
<accession>A0ABT7L170</accession>
<dbReference type="Gene3D" id="3.40.50.720">
    <property type="entry name" value="NAD(P)-binding Rossmann-like Domain"/>
    <property type="match status" value="1"/>
</dbReference>
<dbReference type="Pfam" id="PF13561">
    <property type="entry name" value="adh_short_C2"/>
    <property type="match status" value="1"/>
</dbReference>
<comment type="similarity">
    <text evidence="1">Belongs to the short-chain dehydrogenases/reductases (SDR) family.</text>
</comment>
<evidence type="ECO:0000256" key="2">
    <source>
        <dbReference type="ARBA" id="ARBA00023002"/>
    </source>
</evidence>
<sequence length="259" mass="27808">MSIIDKVAIITGAGSGIGHETAIHLANAGVQVCLFDISEENLIKTKTEIKQLGFETTIYPFDISNNDQVMEAFKHVYNCFGRVDIVFANAGIAGNLAAIEKMEISEWDKTINTNVNGTFLTIKNAIPYLKKKGGSIIITSSVSGNRVFSQAGFSAYSTSKASQLALMKMAALELAAYQIRVNAICPGAISTNIGKSIDKDSSLHEVEVPIDFPLGDQPLEHRAGSAIQVASLVHFLASDQSKHITGTEIYIDGGESLLR</sequence>
<reference evidence="3 4" key="1">
    <citation type="submission" date="2023-06" db="EMBL/GenBank/DDBJ databases">
        <title>Aquibacillus rhizosphaerae LR5S19.</title>
        <authorList>
            <person name="Sun J.-Q."/>
        </authorList>
    </citation>
    <scope>NUCLEOTIDE SEQUENCE [LARGE SCALE GENOMIC DNA]</scope>
    <source>
        <strain evidence="3 4">LR5S19</strain>
    </source>
</reference>
<evidence type="ECO:0000313" key="3">
    <source>
        <dbReference type="EMBL" id="MDL4839589.1"/>
    </source>
</evidence>